<comment type="similarity">
    <text evidence="6">Belongs to the ABC-4 integral membrane protein family.</text>
</comment>
<dbReference type="GO" id="GO:0005886">
    <property type="term" value="C:plasma membrane"/>
    <property type="evidence" value="ECO:0007669"/>
    <property type="project" value="UniProtKB-SubCell"/>
</dbReference>
<evidence type="ECO:0000256" key="7">
    <source>
        <dbReference type="SAM" id="MobiDB-lite"/>
    </source>
</evidence>
<reference evidence="11" key="1">
    <citation type="journal article" date="2014" name="Int. J. Syst. Evol. Microbiol.">
        <title>Complete genome sequence of Corynebacterium casei LMG S-19264T (=DSM 44701T), isolated from a smear-ripened cheese.</title>
        <authorList>
            <consortium name="US DOE Joint Genome Institute (JGI-PGF)"/>
            <person name="Walter F."/>
            <person name="Albersmeier A."/>
            <person name="Kalinowski J."/>
            <person name="Ruckert C."/>
        </authorList>
    </citation>
    <scope>NUCLEOTIDE SEQUENCE</scope>
    <source>
        <strain evidence="11">JCM 4956</strain>
    </source>
</reference>
<feature type="transmembrane region" description="Helical" evidence="8">
    <location>
        <begin position="297"/>
        <end position="318"/>
    </location>
</feature>
<feature type="transmembrane region" description="Helical" evidence="8">
    <location>
        <begin position="338"/>
        <end position="360"/>
    </location>
</feature>
<dbReference type="Pfam" id="PF02687">
    <property type="entry name" value="FtsX"/>
    <property type="match status" value="1"/>
</dbReference>
<dbReference type="PANTHER" id="PTHR30572:SF9">
    <property type="entry name" value="ABC TRANSPORTER PERMEASE PROTEIN"/>
    <property type="match status" value="1"/>
</dbReference>
<evidence type="ECO:0000256" key="4">
    <source>
        <dbReference type="ARBA" id="ARBA00022989"/>
    </source>
</evidence>
<organism evidence="11 12">
    <name type="scientific">Streptomyces fructofermentans</name>
    <dbReference type="NCBI Taxonomy" id="152141"/>
    <lineage>
        <taxon>Bacteria</taxon>
        <taxon>Bacillati</taxon>
        <taxon>Actinomycetota</taxon>
        <taxon>Actinomycetes</taxon>
        <taxon>Kitasatosporales</taxon>
        <taxon>Streptomycetaceae</taxon>
        <taxon>Streptomyces</taxon>
    </lineage>
</organism>
<dbReference type="InterPro" id="IPR003838">
    <property type="entry name" value="ABC3_permease_C"/>
</dbReference>
<name>A0A918KMD4_9ACTN</name>
<keyword evidence="5 8" id="KW-0472">Membrane</keyword>
<feature type="domain" description="ABC3 transporter permease C-terminal" evidence="9">
    <location>
        <begin position="297"/>
        <end position="365"/>
    </location>
</feature>
<dbReference type="InterPro" id="IPR050250">
    <property type="entry name" value="Macrolide_Exporter_MacB"/>
</dbReference>
<evidence type="ECO:0000256" key="8">
    <source>
        <dbReference type="SAM" id="Phobius"/>
    </source>
</evidence>
<keyword evidence="4 8" id="KW-1133">Transmembrane helix</keyword>
<evidence type="ECO:0000256" key="2">
    <source>
        <dbReference type="ARBA" id="ARBA00022475"/>
    </source>
</evidence>
<comment type="subcellular location">
    <subcellularLocation>
        <location evidence="1">Cell membrane</location>
        <topology evidence="1">Multi-pass membrane protein</topology>
    </subcellularLocation>
</comment>
<evidence type="ECO:0000259" key="10">
    <source>
        <dbReference type="Pfam" id="PF12704"/>
    </source>
</evidence>
<feature type="region of interest" description="Disordered" evidence="7">
    <location>
        <begin position="387"/>
        <end position="408"/>
    </location>
</feature>
<dbReference type="PANTHER" id="PTHR30572">
    <property type="entry name" value="MEMBRANE COMPONENT OF TRANSPORTER-RELATED"/>
    <property type="match status" value="1"/>
</dbReference>
<keyword evidence="2" id="KW-1003">Cell membrane</keyword>
<proteinExistence type="inferred from homology"/>
<evidence type="ECO:0000256" key="3">
    <source>
        <dbReference type="ARBA" id="ARBA00022692"/>
    </source>
</evidence>
<dbReference type="Proteomes" id="UP000645555">
    <property type="component" value="Unassembled WGS sequence"/>
</dbReference>
<reference evidence="11" key="2">
    <citation type="submission" date="2020-09" db="EMBL/GenBank/DDBJ databases">
        <authorList>
            <person name="Sun Q."/>
            <person name="Ohkuma M."/>
        </authorList>
    </citation>
    <scope>NUCLEOTIDE SEQUENCE</scope>
    <source>
        <strain evidence="11">JCM 4956</strain>
    </source>
</reference>
<evidence type="ECO:0000256" key="1">
    <source>
        <dbReference type="ARBA" id="ARBA00004651"/>
    </source>
</evidence>
<dbReference type="AlphaFoldDB" id="A0A918KMD4"/>
<evidence type="ECO:0000313" key="12">
    <source>
        <dbReference type="Proteomes" id="UP000645555"/>
    </source>
</evidence>
<evidence type="ECO:0000256" key="5">
    <source>
        <dbReference type="ARBA" id="ARBA00023136"/>
    </source>
</evidence>
<accession>A0A918KMD4</accession>
<dbReference type="InterPro" id="IPR025857">
    <property type="entry name" value="MacB_PCD"/>
</dbReference>
<gene>
    <name evidence="11" type="ORF">GCM10010515_41170</name>
</gene>
<keyword evidence="12" id="KW-1185">Reference proteome</keyword>
<feature type="domain" description="MacB-like periplasmic core" evidence="10">
    <location>
        <begin position="19"/>
        <end position="258"/>
    </location>
</feature>
<evidence type="ECO:0000256" key="6">
    <source>
        <dbReference type="ARBA" id="ARBA00038076"/>
    </source>
</evidence>
<comment type="caution">
    <text evidence="11">The sequence shown here is derived from an EMBL/GenBank/DDBJ whole genome shotgun (WGS) entry which is preliminary data.</text>
</comment>
<keyword evidence="3 8" id="KW-0812">Transmembrane</keyword>
<dbReference type="EMBL" id="BMWD01000014">
    <property type="protein sequence ID" value="GGX69329.1"/>
    <property type="molecule type" value="Genomic_DNA"/>
</dbReference>
<dbReference type="Pfam" id="PF12704">
    <property type="entry name" value="MacB_PCD"/>
    <property type="match status" value="1"/>
</dbReference>
<feature type="transmembrane region" description="Helical" evidence="8">
    <location>
        <begin position="426"/>
        <end position="449"/>
    </location>
</feature>
<sequence length="461" mass="48041">MNFVKRAGLSLWARKGRTLITLATFLVISVMVLAGILINGATARAEQDAKRSVGAEVNLDVDMSRMGNAAQLQAPSMDVATVDKIGSLPQVQKYTYSMWDRALLTGRNKLVDGGPKDAMGLGPGGTIGMGVLDSSLLPDFRSGKSTLVSGGHITAADKDKKQLLIEERLAKRNDLEVGDRITLTGNDGKTTGEFTVGGIYRDPRPTTDADPEYGISPANMIHGSVGGLSALGSEGNAQRKVGRATFLLKDADAQNAFKSGAKRIAGSALAGFKLDANDKAVQQMTGPLKSIRSTATLAMWLMALAGAAVLALLVNLAVKQRRTEYGVLLAMGEKKSRLIAQQVLEIVIVAVLALGVSSLFAPQLTQSAGQALLGKEASAAAQKLDSWKPPALGSTGLDQGIDPDDRPVENADPIGEITVALDPADFAAVGAIGIGIGLLATVVPAASVLRLSPRTILTKGK</sequence>
<dbReference type="GO" id="GO:0022857">
    <property type="term" value="F:transmembrane transporter activity"/>
    <property type="evidence" value="ECO:0007669"/>
    <property type="project" value="TreeGrafter"/>
</dbReference>
<dbReference type="RefSeq" id="WP_190037018.1">
    <property type="nucleotide sequence ID" value="NZ_BMWD01000014.1"/>
</dbReference>
<evidence type="ECO:0000313" key="11">
    <source>
        <dbReference type="EMBL" id="GGX69329.1"/>
    </source>
</evidence>
<evidence type="ECO:0000259" key="9">
    <source>
        <dbReference type="Pfam" id="PF02687"/>
    </source>
</evidence>
<protein>
    <submittedName>
        <fullName evidence="11">Transporter</fullName>
    </submittedName>
</protein>